<feature type="compositionally biased region" description="Polar residues" evidence="1">
    <location>
        <begin position="374"/>
        <end position="389"/>
    </location>
</feature>
<evidence type="ECO:0000256" key="1">
    <source>
        <dbReference type="SAM" id="MobiDB-lite"/>
    </source>
</evidence>
<gene>
    <name evidence="3" type="ORF">IWZ03DRAFT_237533</name>
</gene>
<proteinExistence type="predicted"/>
<feature type="compositionally biased region" description="Polar residues" evidence="1">
    <location>
        <begin position="193"/>
        <end position="207"/>
    </location>
</feature>
<reference evidence="3 4" key="1">
    <citation type="submission" date="2024-04" db="EMBL/GenBank/DDBJ databases">
        <title>Phyllosticta paracitricarpa is synonymous to the EU quarantine fungus P. citricarpa based on phylogenomic analyses.</title>
        <authorList>
            <consortium name="Lawrence Berkeley National Laboratory"/>
            <person name="Van Ingen-Buijs V.A."/>
            <person name="Van Westerhoven A.C."/>
            <person name="Haridas S."/>
            <person name="Skiadas P."/>
            <person name="Martin F."/>
            <person name="Groenewald J.Z."/>
            <person name="Crous P.W."/>
            <person name="Seidl M.F."/>
        </authorList>
    </citation>
    <scope>NUCLEOTIDE SEQUENCE [LARGE SCALE GENOMIC DNA]</scope>
    <source>
        <strain evidence="3 4">CBS 123371</strain>
    </source>
</reference>
<evidence type="ECO:0000313" key="4">
    <source>
        <dbReference type="Proteomes" id="UP001363622"/>
    </source>
</evidence>
<evidence type="ECO:0000313" key="3">
    <source>
        <dbReference type="EMBL" id="KAK7513643.1"/>
    </source>
</evidence>
<feature type="region of interest" description="Disordered" evidence="1">
    <location>
        <begin position="188"/>
        <end position="207"/>
    </location>
</feature>
<name>A0ABR1KK22_9PEZI</name>
<feature type="region of interest" description="Disordered" evidence="1">
    <location>
        <begin position="374"/>
        <end position="436"/>
    </location>
</feature>
<feature type="compositionally biased region" description="Basic and acidic residues" evidence="1">
    <location>
        <begin position="326"/>
        <end position="343"/>
    </location>
</feature>
<accession>A0ABR1KK22</accession>
<sequence length="503" mass="56174">MLLPARHLPIRPARFITTFAIIFVFIWWHSHVLIHTQPVQIADALESAQRQQQSGHADLANATLGFQTIIAISSEDQSSPTAWRQRGLLAAAERTGLHVEIRQSRRIPDDELAAFRARKSPTNGERPRTGSARAWIAHLDALRHIVAHNISTALILEDDADWDVRIRSQLAPNAGILRVIRQSLQGPRHFDSSAGTSGPDNSTLQDTSLPAFEAPYTHDFDFIALGHCAAITTPFATTLDVDEEDKTLLPAQSLRAVHDRYAYTPFPDFTRRIIKSPHPTCTYAYGVTFEGAHKILEKLGDGGGAAFDNEVGGLCWGNGRRKKPKKDASKTEEPGQETQHDGLRCVAVSPEVIHAQRLVLDGTGAGDTSLVETQNRASTAADSQAQQHSPADAQSVDKPQEEELKRSNPIDNVDHHGHGHQQTPQKQLDLDQDRYSDPDSHGWRLWGVDVKPSAFQKARHFFTMNIMYSARCNAQRRAVKWWRRRNELVQCLPTDEELDRFDT</sequence>
<comment type="caution">
    <text evidence="3">The sequence shown here is derived from an EMBL/GenBank/DDBJ whole genome shotgun (WGS) entry which is preliminary data.</text>
</comment>
<dbReference type="Proteomes" id="UP001363622">
    <property type="component" value="Unassembled WGS sequence"/>
</dbReference>
<keyword evidence="2" id="KW-0812">Transmembrane</keyword>
<dbReference type="EMBL" id="JBBPHU010000009">
    <property type="protein sequence ID" value="KAK7513643.1"/>
    <property type="molecule type" value="Genomic_DNA"/>
</dbReference>
<protein>
    <recommendedName>
        <fullName evidence="5">Glycosyltransferase family 25 protein</fullName>
    </recommendedName>
</protein>
<keyword evidence="2" id="KW-0472">Membrane</keyword>
<feature type="transmembrane region" description="Helical" evidence="2">
    <location>
        <begin position="12"/>
        <end position="30"/>
    </location>
</feature>
<organism evidence="3 4">
    <name type="scientific">Phyllosticta citriasiana</name>
    <dbReference type="NCBI Taxonomy" id="595635"/>
    <lineage>
        <taxon>Eukaryota</taxon>
        <taxon>Fungi</taxon>
        <taxon>Dikarya</taxon>
        <taxon>Ascomycota</taxon>
        <taxon>Pezizomycotina</taxon>
        <taxon>Dothideomycetes</taxon>
        <taxon>Dothideomycetes incertae sedis</taxon>
        <taxon>Botryosphaeriales</taxon>
        <taxon>Phyllostictaceae</taxon>
        <taxon>Phyllosticta</taxon>
    </lineage>
</organism>
<keyword evidence="4" id="KW-1185">Reference proteome</keyword>
<evidence type="ECO:0000256" key="2">
    <source>
        <dbReference type="SAM" id="Phobius"/>
    </source>
</evidence>
<evidence type="ECO:0008006" key="5">
    <source>
        <dbReference type="Google" id="ProtNLM"/>
    </source>
</evidence>
<feature type="region of interest" description="Disordered" evidence="1">
    <location>
        <begin position="318"/>
        <end position="343"/>
    </location>
</feature>
<feature type="compositionally biased region" description="Basic and acidic residues" evidence="1">
    <location>
        <begin position="398"/>
        <end position="416"/>
    </location>
</feature>
<keyword evidence="2" id="KW-1133">Transmembrane helix</keyword>